<reference evidence="2 3" key="1">
    <citation type="submission" date="2008-01" db="EMBL/GenBank/DDBJ databases">
        <authorList>
            <person name="Wagner-Dobler I."/>
            <person name="Ferriera S."/>
            <person name="Johnson J."/>
            <person name="Kravitz S."/>
            <person name="Beeson K."/>
            <person name="Sutton G."/>
            <person name="Rogers Y.-H."/>
            <person name="Friedman R."/>
            <person name="Frazier M."/>
            <person name="Venter J.C."/>
        </authorList>
    </citation>
    <scope>NUCLEOTIDE SEQUENCE [LARGE SCALE GENOMIC DNA]</scope>
    <source>
        <strain evidence="3">DSM 17067 / NCIMB 14079 / DFL-11</strain>
        <plasmid evidence="3">pladfl_2</plasmid>
    </source>
</reference>
<keyword evidence="2" id="KW-0808">Transferase</keyword>
<gene>
    <name evidence="2" type="ORF">SADFL11_117</name>
</gene>
<dbReference type="Pfam" id="PF00535">
    <property type="entry name" value="Glycos_transf_2"/>
    <property type="match status" value="1"/>
</dbReference>
<keyword evidence="2" id="KW-0614">Plasmid</keyword>
<dbReference type="Gene3D" id="3.90.550.10">
    <property type="entry name" value="Spore Coat Polysaccharide Biosynthesis Protein SpsA, Chain A"/>
    <property type="match status" value="1"/>
</dbReference>
<dbReference type="InterPro" id="IPR001173">
    <property type="entry name" value="Glyco_trans_2-like"/>
</dbReference>
<sequence length="549" mass="61549">MARIQDAEALKWGKGNFDLDRETLNHLVSRDADAGLSFDIFLDLKAYQSAPEMLVEVFDRLLSQPFQDWHLVLLRGDACGEKVSEIADFYEVQDDRITALDLGNHGIWSLALAERFHGSDADFCVLIGKPVYPSKGFLQAIVQEHRHYRKSMLYFCDAVEVGDALNIEALLLNKPWDQTLLQQRDATGGVVVVDRDILARVQPDGRRGDRWYHDLLVQLSRVIPAPQVTHLPYPLVAVKGGEAVDQERGALPAISSAHPMVSVIIPTRDGLALMQKVFEGLEQITTYPNLEIIVIDNGSEKPETLEFFAEKAKQAHVRILRIDAPFNFSSLNNQAAEAANGELLLFLNNDIEMTDPDWLGRMVMALQSANAGAVGALLYYPDGRIQHAGAVIGAEAGVATHLGLKEEPVWMETSGMGMEAQEISAVTAACMLTRRDLFISMKGFDPALQVAYNDVDYCLRLRELGRKVLIEPKATLVHHESATRTDDLNPENRERALAEVARMQTRWFNSLRRDPQFHPCLSMAAPGFTPREDLRYRPYWHVDRVPDML</sequence>
<accession>A0A5E8H788</accession>
<dbReference type="SUPFAM" id="SSF53448">
    <property type="entry name" value="Nucleotide-diphospho-sugar transferases"/>
    <property type="match status" value="2"/>
</dbReference>
<dbReference type="PANTHER" id="PTHR43179">
    <property type="entry name" value="RHAMNOSYLTRANSFERASE WBBL"/>
    <property type="match status" value="1"/>
</dbReference>
<protein>
    <submittedName>
        <fullName evidence="2">Putative glycosyltransferase</fullName>
    </submittedName>
</protein>
<dbReference type="InterPro" id="IPR029044">
    <property type="entry name" value="Nucleotide-diphossugar_trans"/>
</dbReference>
<dbReference type="CDD" id="cd04186">
    <property type="entry name" value="GT_2_like_c"/>
    <property type="match status" value="1"/>
</dbReference>
<comment type="caution">
    <text evidence="2">The sequence shown here is derived from an EMBL/GenBank/DDBJ whole genome shotgun (WGS) entry which is preliminary data.</text>
</comment>
<dbReference type="GO" id="GO:0016740">
    <property type="term" value="F:transferase activity"/>
    <property type="evidence" value="ECO:0007669"/>
    <property type="project" value="UniProtKB-KW"/>
</dbReference>
<dbReference type="AlphaFoldDB" id="A0A5E8H788"/>
<organism evidence="2 3">
    <name type="scientific">Roseibium alexandrii (strain DSM 17067 / NCIMB 14079 / DFL-11)</name>
    <name type="common">Labrenzia alexandrii</name>
    <dbReference type="NCBI Taxonomy" id="244592"/>
    <lineage>
        <taxon>Bacteria</taxon>
        <taxon>Pseudomonadati</taxon>
        <taxon>Pseudomonadota</taxon>
        <taxon>Alphaproteobacteria</taxon>
        <taxon>Hyphomicrobiales</taxon>
        <taxon>Stappiaceae</taxon>
        <taxon>Roseibium</taxon>
    </lineage>
</organism>
<evidence type="ECO:0000313" key="2">
    <source>
        <dbReference type="EMBL" id="EEE48056.1"/>
    </source>
</evidence>
<feature type="domain" description="Glycosyltransferase 2-like" evidence="1">
    <location>
        <begin position="262"/>
        <end position="438"/>
    </location>
</feature>
<evidence type="ECO:0000313" key="3">
    <source>
        <dbReference type="Proteomes" id="UP000004703"/>
    </source>
</evidence>
<dbReference type="PANTHER" id="PTHR43179:SF7">
    <property type="entry name" value="RHAMNOSYLTRANSFERASE WBBL"/>
    <property type="match status" value="1"/>
</dbReference>
<dbReference type="EMBL" id="ACCU02000006">
    <property type="protein sequence ID" value="EEE48056.1"/>
    <property type="molecule type" value="Genomic_DNA"/>
</dbReference>
<name>A0A5E8H788_ROSAD</name>
<reference evidence="2 3" key="2">
    <citation type="submission" date="2013-04" db="EMBL/GenBank/DDBJ databases">
        <authorList>
            <person name="Fiebig A."/>
            <person name="Pradella S."/>
            <person name="Wagner-Doebler I."/>
        </authorList>
    </citation>
    <scope>NUCLEOTIDE SEQUENCE [LARGE SCALE GENOMIC DNA]</scope>
    <source>
        <strain evidence="3">DSM 17067 / NCIMB 14079 / DFL-11</strain>
        <plasmid evidence="3">pladfl_2</plasmid>
    </source>
</reference>
<proteinExistence type="predicted"/>
<dbReference type="RefSeq" id="WP_008188406.1">
    <property type="nucleotide sequence ID" value="NZ_CM011004.1"/>
</dbReference>
<geneLocation type="plasmid" evidence="3">
    <name>pladfl_2</name>
</geneLocation>
<evidence type="ECO:0000259" key="1">
    <source>
        <dbReference type="Pfam" id="PF00535"/>
    </source>
</evidence>
<dbReference type="Proteomes" id="UP000004703">
    <property type="component" value="Plasmid pLADFL_2"/>
</dbReference>